<dbReference type="PANTHER" id="PTHR10953:SF162">
    <property type="entry name" value="SUMO-ACTIVATING ENZYME SUBUNIT 1"/>
    <property type="match status" value="1"/>
</dbReference>
<dbReference type="PRINTS" id="PR01849">
    <property type="entry name" value="UBIQUITINACT"/>
</dbReference>
<evidence type="ECO:0000313" key="10">
    <source>
        <dbReference type="Proteomes" id="UP000799766"/>
    </source>
</evidence>
<evidence type="ECO:0000256" key="4">
    <source>
        <dbReference type="ARBA" id="ARBA00022786"/>
    </source>
</evidence>
<sequence>MNSSDAPAASSPAEANHRATVAHDMTSNTAQEQQLPGQHITADEIALYDRQIRLWGVKAQEQIRTANILLVSIKALASEVAKNLVLAGIGSLTIVDPEHVTEDDLGAQFFVTEDDVGKNRAEAAAPRIRKLNPRVAVHTHNIPLTTQPPSFFSSYQLVIACDLPFATLCAIDAAARLAGTPFYAGGAHGMYGFVFADLGAAHDFVIERDRPNVATRVGTREGPTRTIVHVASKKDGDKVKEVVTKRETYCALLLANAAPLPEAWRRNRRKLRTVTPLLTCLRALWEFEKVTTGPAGVENGLGMGAINPSAPTPTTATTTTSTAAAADPANPTTQQPAFHLSGRHPSPLSPPDLQLFTRLATTKHSELLLPAETLRSAFLRSFLQNLDAELAPVTAFLGGQLAQEAINVLGHREQPIQNLLCFDGEESVGMVVQLSPFVGEDGAGGAVAGSIDVGMDGMGAGGTGKDVGMGFGIGPGMGAGAGPVGMGTGIPGLAMDMAGGGPAAPMAGGMDVGMQNVGADMGGVDMHNMPVSGVGGMGMDMNMGAGMGVGTGIPGMAAGDPDMQTAVQNMDPTGVEGMNAGFGAGPMGAGAGAGVDALGLAPGMENAASAVGEVASATGMEGQSVETGAEVLPNPGT</sequence>
<protein>
    <recommendedName>
        <fullName evidence="6">Ubiquitin-like 1-activating enzyme E1A</fullName>
    </recommendedName>
</protein>
<comment type="subcellular location">
    <subcellularLocation>
        <location evidence="1">Nucleus</location>
    </subcellularLocation>
</comment>
<reference evidence="9" key="1">
    <citation type="journal article" date="2020" name="Stud. Mycol.">
        <title>101 Dothideomycetes genomes: a test case for predicting lifestyles and emergence of pathogens.</title>
        <authorList>
            <person name="Haridas S."/>
            <person name="Albert R."/>
            <person name="Binder M."/>
            <person name="Bloem J."/>
            <person name="Labutti K."/>
            <person name="Salamov A."/>
            <person name="Andreopoulos B."/>
            <person name="Baker S."/>
            <person name="Barry K."/>
            <person name="Bills G."/>
            <person name="Bluhm B."/>
            <person name="Cannon C."/>
            <person name="Castanera R."/>
            <person name="Culley D."/>
            <person name="Daum C."/>
            <person name="Ezra D."/>
            <person name="Gonzalez J."/>
            <person name="Henrissat B."/>
            <person name="Kuo A."/>
            <person name="Liang C."/>
            <person name="Lipzen A."/>
            <person name="Lutzoni F."/>
            <person name="Magnuson J."/>
            <person name="Mondo S."/>
            <person name="Nolan M."/>
            <person name="Ohm R."/>
            <person name="Pangilinan J."/>
            <person name="Park H.-J."/>
            <person name="Ramirez L."/>
            <person name="Alfaro M."/>
            <person name="Sun H."/>
            <person name="Tritt A."/>
            <person name="Yoshinaga Y."/>
            <person name="Zwiers L.-H."/>
            <person name="Turgeon B."/>
            <person name="Goodwin S."/>
            <person name="Spatafora J."/>
            <person name="Crous P."/>
            <person name="Grigoriev I."/>
        </authorList>
    </citation>
    <scope>NUCLEOTIDE SEQUENCE</scope>
    <source>
        <strain evidence="9">ATCC 16933</strain>
    </source>
</reference>
<gene>
    <name evidence="9" type="ORF">BDY21DRAFT_345312</name>
</gene>
<dbReference type="GO" id="GO:0005737">
    <property type="term" value="C:cytoplasm"/>
    <property type="evidence" value="ECO:0007669"/>
    <property type="project" value="TreeGrafter"/>
</dbReference>
<evidence type="ECO:0000256" key="5">
    <source>
        <dbReference type="ARBA" id="ARBA00023242"/>
    </source>
</evidence>
<dbReference type="GO" id="GO:0019948">
    <property type="term" value="F:SUMO activating enzyme activity"/>
    <property type="evidence" value="ECO:0007669"/>
    <property type="project" value="TreeGrafter"/>
</dbReference>
<dbReference type="InterPro" id="IPR045886">
    <property type="entry name" value="ThiF/MoeB/HesA"/>
</dbReference>
<evidence type="ECO:0000256" key="3">
    <source>
        <dbReference type="ARBA" id="ARBA00005673"/>
    </source>
</evidence>
<dbReference type="InterPro" id="IPR000011">
    <property type="entry name" value="UBQ/SUMO-activ_enz_E1-like"/>
</dbReference>
<evidence type="ECO:0000256" key="1">
    <source>
        <dbReference type="ARBA" id="ARBA00004123"/>
    </source>
</evidence>
<dbReference type="GO" id="GO:0031510">
    <property type="term" value="C:SUMO activating enzyme complex"/>
    <property type="evidence" value="ECO:0007669"/>
    <property type="project" value="TreeGrafter"/>
</dbReference>
<evidence type="ECO:0000256" key="6">
    <source>
        <dbReference type="ARBA" id="ARBA00044354"/>
    </source>
</evidence>
<evidence type="ECO:0000256" key="2">
    <source>
        <dbReference type="ARBA" id="ARBA00004718"/>
    </source>
</evidence>
<keyword evidence="10" id="KW-1185">Reference proteome</keyword>
<dbReference type="InterPro" id="IPR000594">
    <property type="entry name" value="ThiF_NAD_FAD-bd"/>
</dbReference>
<evidence type="ECO:0000313" key="9">
    <source>
        <dbReference type="EMBL" id="KAF2457237.1"/>
    </source>
</evidence>
<dbReference type="GO" id="GO:0016925">
    <property type="term" value="P:protein sumoylation"/>
    <property type="evidence" value="ECO:0007669"/>
    <property type="project" value="TreeGrafter"/>
</dbReference>
<name>A0A6A6P0F6_9PEZI</name>
<dbReference type="EMBL" id="MU001681">
    <property type="protein sequence ID" value="KAF2457237.1"/>
    <property type="molecule type" value="Genomic_DNA"/>
</dbReference>
<keyword evidence="4" id="KW-0833">Ubl conjugation pathway</keyword>
<feature type="compositionally biased region" description="Low complexity" evidence="7">
    <location>
        <begin position="309"/>
        <end position="337"/>
    </location>
</feature>
<dbReference type="InterPro" id="IPR035985">
    <property type="entry name" value="Ubiquitin-activating_enz"/>
</dbReference>
<organism evidence="9 10">
    <name type="scientific">Lineolata rhizophorae</name>
    <dbReference type="NCBI Taxonomy" id="578093"/>
    <lineage>
        <taxon>Eukaryota</taxon>
        <taxon>Fungi</taxon>
        <taxon>Dikarya</taxon>
        <taxon>Ascomycota</taxon>
        <taxon>Pezizomycotina</taxon>
        <taxon>Dothideomycetes</taxon>
        <taxon>Dothideomycetes incertae sedis</taxon>
        <taxon>Lineolatales</taxon>
        <taxon>Lineolataceae</taxon>
        <taxon>Lineolata</taxon>
    </lineage>
</organism>
<dbReference type="Proteomes" id="UP000799766">
    <property type="component" value="Unassembled WGS sequence"/>
</dbReference>
<feature type="domain" description="THIF-type NAD/FAD binding fold" evidence="8">
    <location>
        <begin position="48"/>
        <end position="426"/>
    </location>
</feature>
<dbReference type="OrthoDB" id="1708823at2759"/>
<evidence type="ECO:0000259" key="8">
    <source>
        <dbReference type="Pfam" id="PF00899"/>
    </source>
</evidence>
<dbReference type="Gene3D" id="3.40.50.720">
    <property type="entry name" value="NAD(P)-binding Rossmann-like Domain"/>
    <property type="match status" value="1"/>
</dbReference>
<accession>A0A6A6P0F6</accession>
<dbReference type="AlphaFoldDB" id="A0A6A6P0F6"/>
<keyword evidence="5" id="KW-0539">Nucleus</keyword>
<dbReference type="Pfam" id="PF00899">
    <property type="entry name" value="ThiF"/>
    <property type="match status" value="1"/>
</dbReference>
<comment type="pathway">
    <text evidence="2">Protein modification; protein sumoylation.</text>
</comment>
<feature type="region of interest" description="Disordered" evidence="7">
    <location>
        <begin position="309"/>
        <end position="338"/>
    </location>
</feature>
<dbReference type="SUPFAM" id="SSF69572">
    <property type="entry name" value="Activating enzymes of the ubiquitin-like proteins"/>
    <property type="match status" value="1"/>
</dbReference>
<comment type="similarity">
    <text evidence="3">Belongs to the ubiquitin-activating E1 family.</text>
</comment>
<evidence type="ECO:0000256" key="7">
    <source>
        <dbReference type="SAM" id="MobiDB-lite"/>
    </source>
</evidence>
<proteinExistence type="inferred from homology"/>
<dbReference type="PANTHER" id="PTHR10953">
    <property type="entry name" value="UBIQUITIN-ACTIVATING ENZYME E1"/>
    <property type="match status" value="1"/>
</dbReference>